<dbReference type="AlphaFoldDB" id="A0A382P5W8"/>
<evidence type="ECO:0000313" key="1">
    <source>
        <dbReference type="EMBL" id="SVC68230.1"/>
    </source>
</evidence>
<proteinExistence type="predicted"/>
<name>A0A382P5W8_9ZZZZ</name>
<reference evidence="1" key="1">
    <citation type="submission" date="2018-05" db="EMBL/GenBank/DDBJ databases">
        <authorList>
            <person name="Lanie J.A."/>
            <person name="Ng W.-L."/>
            <person name="Kazmierczak K.M."/>
            <person name="Andrzejewski T.M."/>
            <person name="Davidsen T.M."/>
            <person name="Wayne K.J."/>
            <person name="Tettelin H."/>
            <person name="Glass J.I."/>
            <person name="Rusch D."/>
            <person name="Podicherti R."/>
            <person name="Tsui H.-C.T."/>
            <person name="Winkler M.E."/>
        </authorList>
    </citation>
    <scope>NUCLEOTIDE SEQUENCE</scope>
</reference>
<dbReference type="EMBL" id="UINC01104799">
    <property type="protein sequence ID" value="SVC68230.1"/>
    <property type="molecule type" value="Genomic_DNA"/>
</dbReference>
<gene>
    <name evidence="1" type="ORF">METZ01_LOCUS321084</name>
</gene>
<protein>
    <submittedName>
        <fullName evidence="1">Uncharacterized protein</fullName>
    </submittedName>
</protein>
<sequence>MAEQEVLLKGGFKIDYTKFDWGVNQSLGEKELAPETGTR</sequence>
<organism evidence="1">
    <name type="scientific">marine metagenome</name>
    <dbReference type="NCBI Taxonomy" id="408172"/>
    <lineage>
        <taxon>unclassified sequences</taxon>
        <taxon>metagenomes</taxon>
        <taxon>ecological metagenomes</taxon>
    </lineage>
</organism>
<accession>A0A382P5W8</accession>